<reference evidence="2 3" key="1">
    <citation type="submission" date="2018-06" db="EMBL/GenBank/DDBJ databases">
        <title>Genomic Encyclopedia of Type Strains, Phase IV (KMG-IV): sequencing the most valuable type-strain genomes for metagenomic binning, comparative biology and taxonomic classification.</title>
        <authorList>
            <person name="Goeker M."/>
        </authorList>
    </citation>
    <scope>NUCLEOTIDE SEQUENCE [LARGE SCALE GENOMIC DNA]</scope>
    <source>
        <strain evidence="2 3">DSM 5</strain>
    </source>
</reference>
<keyword evidence="3" id="KW-1185">Reference proteome</keyword>
<dbReference type="Pfam" id="PF02342">
    <property type="entry name" value="TerD"/>
    <property type="match status" value="1"/>
</dbReference>
<name>A0A2W7PD81_9BACI</name>
<protein>
    <submittedName>
        <fullName evidence="2">Stress response protein SCP2</fullName>
    </submittedName>
</protein>
<evidence type="ECO:0000313" key="2">
    <source>
        <dbReference type="EMBL" id="PZX05647.1"/>
    </source>
</evidence>
<evidence type="ECO:0000259" key="1">
    <source>
        <dbReference type="Pfam" id="PF02342"/>
    </source>
</evidence>
<dbReference type="InterPro" id="IPR003325">
    <property type="entry name" value="TerD"/>
</dbReference>
<comment type="caution">
    <text evidence="2">The sequence shown here is derived from an EMBL/GenBank/DDBJ whole genome shotgun (WGS) entry which is preliminary data.</text>
</comment>
<dbReference type="PANTHER" id="PTHR32097">
    <property type="entry name" value="CAMP-BINDING PROTEIN 1-RELATED"/>
    <property type="match status" value="1"/>
</dbReference>
<proteinExistence type="predicted"/>
<dbReference type="Gene3D" id="2.60.60.30">
    <property type="entry name" value="sav2460 like domains"/>
    <property type="match status" value="1"/>
</dbReference>
<dbReference type="PANTHER" id="PTHR32097:SF15">
    <property type="entry name" value="STRESS RESPONSE PROTEIN SCP2"/>
    <property type="match status" value="1"/>
</dbReference>
<sequence>MGINLVKGQKIDLTKGRSSLSSVMVGLGWDPVVKEKKKSGGFLSGLLGGGTAAGGDEIDCDASVLLLDEKGKLLSKENLVYFGNKSSKDGSVVHSGDNRTGDGDGDDEVITVNLSAIAPSVHKLVFVVNIYQASQRKQDFGLIQNAFIRLVDNSSKEELIHYNLTESYAGKTSLFPGELYRHGSDWKFSAIGEGTADLDIGSIAKKYL</sequence>
<dbReference type="RefSeq" id="WP_111439106.1">
    <property type="nucleotide sequence ID" value="NZ_QKZI01000002.1"/>
</dbReference>
<dbReference type="OrthoDB" id="4123258at2"/>
<dbReference type="EMBL" id="QKZI01000002">
    <property type="protein sequence ID" value="PZX05647.1"/>
    <property type="molecule type" value="Genomic_DNA"/>
</dbReference>
<evidence type="ECO:0000313" key="3">
    <source>
        <dbReference type="Proteomes" id="UP000248646"/>
    </source>
</evidence>
<dbReference type="Proteomes" id="UP000248646">
    <property type="component" value="Unassembled WGS sequence"/>
</dbReference>
<dbReference type="CDD" id="cd06974">
    <property type="entry name" value="TerD_like"/>
    <property type="match status" value="1"/>
</dbReference>
<accession>A0A2W7PD81</accession>
<feature type="domain" description="TerD" evidence="1">
    <location>
        <begin position="1"/>
        <end position="207"/>
    </location>
</feature>
<dbReference type="AlphaFoldDB" id="A0A2W7PD81"/>
<gene>
    <name evidence="2" type="ORF">C7437_102105</name>
</gene>
<organism evidence="2 3">
    <name type="scientific">Psychrobacillus insolitus</name>
    <dbReference type="NCBI Taxonomy" id="1461"/>
    <lineage>
        <taxon>Bacteria</taxon>
        <taxon>Bacillati</taxon>
        <taxon>Bacillota</taxon>
        <taxon>Bacilli</taxon>
        <taxon>Bacillales</taxon>
        <taxon>Bacillaceae</taxon>
        <taxon>Psychrobacillus</taxon>
    </lineage>
</organism>
<dbReference type="InterPro" id="IPR051324">
    <property type="entry name" value="Stress/Tellurium_Resist"/>
</dbReference>